<proteinExistence type="predicted"/>
<evidence type="ECO:0000313" key="3">
    <source>
        <dbReference type="Proteomes" id="UP001501710"/>
    </source>
</evidence>
<dbReference type="RefSeq" id="WP_344902766.1">
    <property type="nucleotide sequence ID" value="NZ_BAABAS010000020.1"/>
</dbReference>
<name>A0ABP8CGN3_9ACTN</name>
<gene>
    <name evidence="2" type="ORF">GCM10022254_57510</name>
</gene>
<feature type="signal peptide" evidence="1">
    <location>
        <begin position="1"/>
        <end position="32"/>
    </location>
</feature>
<dbReference type="Proteomes" id="UP001501710">
    <property type="component" value="Unassembled WGS sequence"/>
</dbReference>
<accession>A0ABP8CGN3</accession>
<evidence type="ECO:0000256" key="1">
    <source>
        <dbReference type="SAM" id="SignalP"/>
    </source>
</evidence>
<comment type="caution">
    <text evidence="2">The sequence shown here is derived from an EMBL/GenBank/DDBJ whole genome shotgun (WGS) entry which is preliminary data.</text>
</comment>
<protein>
    <submittedName>
        <fullName evidence="2">Uncharacterized protein</fullName>
    </submittedName>
</protein>
<reference evidence="3" key="1">
    <citation type="journal article" date="2019" name="Int. J. Syst. Evol. Microbiol.">
        <title>The Global Catalogue of Microorganisms (GCM) 10K type strain sequencing project: providing services to taxonomists for standard genome sequencing and annotation.</title>
        <authorList>
            <consortium name="The Broad Institute Genomics Platform"/>
            <consortium name="The Broad Institute Genome Sequencing Center for Infectious Disease"/>
            <person name="Wu L."/>
            <person name="Ma J."/>
        </authorList>
    </citation>
    <scope>NUCLEOTIDE SEQUENCE [LARGE SCALE GENOMIC DNA]</scope>
    <source>
        <strain evidence="3">JCM 17440</strain>
    </source>
</reference>
<organism evidence="2 3">
    <name type="scientific">Actinomadura meridiana</name>
    <dbReference type="NCBI Taxonomy" id="559626"/>
    <lineage>
        <taxon>Bacteria</taxon>
        <taxon>Bacillati</taxon>
        <taxon>Actinomycetota</taxon>
        <taxon>Actinomycetes</taxon>
        <taxon>Streptosporangiales</taxon>
        <taxon>Thermomonosporaceae</taxon>
        <taxon>Actinomadura</taxon>
    </lineage>
</organism>
<keyword evidence="1" id="KW-0732">Signal</keyword>
<evidence type="ECO:0000313" key="2">
    <source>
        <dbReference type="EMBL" id="GAA4239042.1"/>
    </source>
</evidence>
<keyword evidence="3" id="KW-1185">Reference proteome</keyword>
<feature type="chain" id="PRO_5046847657" evidence="1">
    <location>
        <begin position="33"/>
        <end position="77"/>
    </location>
</feature>
<sequence>MKPRIRRTAAMLTGTAAALIAFASVVPAQAQAASGCETLRASVNNSKGQRGGTVQATICLGTTPPLRSGARCAYAVT</sequence>
<dbReference type="EMBL" id="BAABAS010000020">
    <property type="protein sequence ID" value="GAA4239042.1"/>
    <property type="molecule type" value="Genomic_DNA"/>
</dbReference>